<dbReference type="InParanoid" id="I3EJA7"/>
<protein>
    <submittedName>
        <fullName evidence="2">Uncharacterized protein</fullName>
    </submittedName>
</protein>
<sequence>MNIYWVINLMIISNVWGRLKISEIESIQREVIHNETEGSLLINPKESLNPLFGRIIVNGGIMQKKRFLSPEIYTESKIEVDLIDCIENTLYINRRNYKMDRVQSNLYTKDELDTYSREYYTTLLRMFPSSNGSLSIKSDLSGSFYMFLTNLLKKEQQRIILSALLLLSEGIPLPMSTDRKGRGSEVVLTGFGESGDALRVGWGLLCSIQESKILPFLRFETILPGESIDVLSFFITNTEKAYKERQEISEQCEYKDLTTGRFFSSMRCLIQTYIYEFIESKEEMSLFIKTVHDMLYKYMKHYKSSNSSLPMRAKEIFHKYFISSSQEPTGMAYISAVKVVEGILNRNKMVPFENKNYAMTNTDVLRKEPTPSSILFGLYSTQKKPAEYTNYVETVLLNLFCCFLYDMEQQIYTTKHLPLASPQLKKFFDKYMYMFKEPTAEMHNDWSKVVENLQCKEIKYEKLNRTKMCSGLLNILYAILEIAGMYEQEQSNLSGLIHNINRENVRKLNNVISQDVTNQIYSYLKYLFGTISVNKNLTIGGDVLFLDIDDQKVDVYGCVEIVYKNYACTNYVPIIIQSTEYLQSRPSNSSPCMLLVNRITRNDPLMSHDINILMWKKEDIARMGGGAIQHMLTYYINIIMNSGRAIEESVIQKKVTKFIKRREDIKNDLGVCVNELLFDTMLCGSQYKADLAMYLLLQAVYLNLSNDHNIIRFVSNIVAESPIGNDDTQSNLFAFLYMIRMHNCLPNVNLTRTKAAYLNCFLPTMKSLIIYALDLKSTAFIYELVSGYVELSSFVWPECLDDLFYSMETKDQLNLLVSLTENNSTVRPLMNIIRYIEKPITTESYTEDDYLTAKNTVLLRIIELSCQDVSSFDYIIKECFRNITISPKISLVYPSTDDYNFSKCTAAIFSSIRSMLVVSGMDRIKFDRILSVYNGLAEALNASTNFSTDCHSSTTDYQQSSLARRVATLLEENRQNLSRLHAHNYMPSSNVLSTPYGYNRRRRL</sequence>
<keyword evidence="3" id="KW-1185">Reference proteome</keyword>
<feature type="signal peptide" evidence="1">
    <location>
        <begin position="1"/>
        <end position="17"/>
    </location>
</feature>
<evidence type="ECO:0000313" key="2">
    <source>
        <dbReference type="EMBL" id="EIJ89304.1"/>
    </source>
</evidence>
<evidence type="ECO:0000256" key="1">
    <source>
        <dbReference type="SAM" id="SignalP"/>
    </source>
</evidence>
<dbReference type="HOGENOM" id="CLU_009683_3_0_1"/>
<dbReference type="Proteomes" id="UP000002872">
    <property type="component" value="Unassembled WGS sequence"/>
</dbReference>
<name>I3EJA7_NEMP3</name>
<reference evidence="2" key="1">
    <citation type="submission" date="2011-01" db="EMBL/GenBank/DDBJ databases">
        <title>The Genome Sequence of Nematocida parisii strain ERTm3.</title>
        <authorList>
            <consortium name="The Broad Institute Genome Sequencing Platform"/>
            <consortium name="The Broad Institute Genome Sequencing Center for Infectious Disease"/>
            <person name="Cuomo C."/>
            <person name="Troemel E."/>
            <person name="Young S.K."/>
            <person name="Zeng Q."/>
            <person name="Gargeya S."/>
            <person name="Fitzgerald M."/>
            <person name="Haas B."/>
            <person name="Abouelleil A."/>
            <person name="Alvarado L."/>
            <person name="Arachchi H.M."/>
            <person name="Berlin A."/>
            <person name="Chapman S.B."/>
            <person name="Gearin G."/>
            <person name="Goldberg J."/>
            <person name="Griggs A."/>
            <person name="Gujja S."/>
            <person name="Hansen M."/>
            <person name="Heiman D."/>
            <person name="Howarth C."/>
            <person name="Larimer J."/>
            <person name="Lui A."/>
            <person name="MacDonald P.J.P."/>
            <person name="McCowen C."/>
            <person name="Montmayeur A."/>
            <person name="Murphy C."/>
            <person name="Neiman D."/>
            <person name="Pearson M."/>
            <person name="Priest M."/>
            <person name="Roberts A."/>
            <person name="Saif S."/>
            <person name="Shea T."/>
            <person name="Sisk P."/>
            <person name="Stolte C."/>
            <person name="Sykes S."/>
            <person name="Wortman J."/>
            <person name="Nusbaum C."/>
            <person name="Birren B."/>
        </authorList>
    </citation>
    <scope>NUCLEOTIDE SEQUENCE</scope>
    <source>
        <strain evidence="2">ERTm3</strain>
    </source>
</reference>
<feature type="chain" id="PRO_5003670526" evidence="1">
    <location>
        <begin position="18"/>
        <end position="1004"/>
    </location>
</feature>
<keyword evidence="1" id="KW-0732">Signal</keyword>
<proteinExistence type="predicted"/>
<gene>
    <name evidence="2" type="ORF">NEQG_00074</name>
</gene>
<dbReference type="OrthoDB" id="10287227at2759"/>
<dbReference type="VEuPathDB" id="MicrosporidiaDB:NEQG_00074"/>
<dbReference type="EMBL" id="GL870876">
    <property type="protein sequence ID" value="EIJ89304.1"/>
    <property type="molecule type" value="Genomic_DNA"/>
</dbReference>
<organism evidence="2 3">
    <name type="scientific">Nematocida parisii (strain ERTm3)</name>
    <name type="common">Nematode killer fungus</name>
    <dbReference type="NCBI Taxonomy" id="935791"/>
    <lineage>
        <taxon>Eukaryota</taxon>
        <taxon>Fungi</taxon>
        <taxon>Fungi incertae sedis</taxon>
        <taxon>Microsporidia</taxon>
        <taxon>Nematocida</taxon>
    </lineage>
</organism>
<accession>I3EJA7</accession>
<evidence type="ECO:0000313" key="3">
    <source>
        <dbReference type="Proteomes" id="UP000002872"/>
    </source>
</evidence>
<dbReference type="AlphaFoldDB" id="I3EJA7"/>